<protein>
    <recommendedName>
        <fullName evidence="9">Peptidase S54 rhomboid domain-containing protein</fullName>
    </recommendedName>
</protein>
<dbReference type="STRING" id="913774.A0A0C3HHI9"/>
<dbReference type="FunFam" id="1.20.1540.10:FF:000012">
    <property type="entry name" value="Rhomboid family protein"/>
    <property type="match status" value="1"/>
</dbReference>
<keyword evidence="6 8" id="KW-0472">Membrane</keyword>
<dbReference type="InterPro" id="IPR050925">
    <property type="entry name" value="Rhomboid_protease_S54"/>
</dbReference>
<feature type="transmembrane region" description="Helical" evidence="8">
    <location>
        <begin position="487"/>
        <end position="506"/>
    </location>
</feature>
<organism evidence="10 11">
    <name type="scientific">Oidiodendron maius (strain Zn)</name>
    <dbReference type="NCBI Taxonomy" id="913774"/>
    <lineage>
        <taxon>Eukaryota</taxon>
        <taxon>Fungi</taxon>
        <taxon>Dikarya</taxon>
        <taxon>Ascomycota</taxon>
        <taxon>Pezizomycotina</taxon>
        <taxon>Leotiomycetes</taxon>
        <taxon>Leotiomycetes incertae sedis</taxon>
        <taxon>Myxotrichaceae</taxon>
        <taxon>Oidiodendron</taxon>
    </lineage>
</organism>
<dbReference type="GO" id="GO:0004252">
    <property type="term" value="F:serine-type endopeptidase activity"/>
    <property type="evidence" value="ECO:0007669"/>
    <property type="project" value="InterPro"/>
</dbReference>
<feature type="coiled-coil region" evidence="7">
    <location>
        <begin position="231"/>
        <end position="258"/>
    </location>
</feature>
<name>A0A0C3HHI9_OIDMZ</name>
<evidence type="ECO:0000256" key="3">
    <source>
        <dbReference type="ARBA" id="ARBA00022692"/>
    </source>
</evidence>
<keyword evidence="5 8" id="KW-1133">Transmembrane helix</keyword>
<dbReference type="Pfam" id="PF01694">
    <property type="entry name" value="Rhomboid"/>
    <property type="match status" value="1"/>
</dbReference>
<feature type="domain" description="Peptidase S54 rhomboid" evidence="9">
    <location>
        <begin position="384"/>
        <end position="531"/>
    </location>
</feature>
<evidence type="ECO:0000256" key="8">
    <source>
        <dbReference type="SAM" id="Phobius"/>
    </source>
</evidence>
<evidence type="ECO:0000313" key="11">
    <source>
        <dbReference type="Proteomes" id="UP000054321"/>
    </source>
</evidence>
<comment type="similarity">
    <text evidence="2">Belongs to the peptidase S54 family.</text>
</comment>
<dbReference type="Proteomes" id="UP000054321">
    <property type="component" value="Unassembled WGS sequence"/>
</dbReference>
<keyword evidence="7" id="KW-0175">Coiled coil</keyword>
<evidence type="ECO:0000256" key="2">
    <source>
        <dbReference type="ARBA" id="ARBA00009045"/>
    </source>
</evidence>
<evidence type="ECO:0000256" key="7">
    <source>
        <dbReference type="SAM" id="Coils"/>
    </source>
</evidence>
<dbReference type="SUPFAM" id="SSF144091">
    <property type="entry name" value="Rhomboid-like"/>
    <property type="match status" value="1"/>
</dbReference>
<evidence type="ECO:0000313" key="10">
    <source>
        <dbReference type="EMBL" id="KIN01802.1"/>
    </source>
</evidence>
<evidence type="ECO:0000256" key="6">
    <source>
        <dbReference type="ARBA" id="ARBA00023136"/>
    </source>
</evidence>
<dbReference type="PANTHER" id="PTHR43731">
    <property type="entry name" value="RHOMBOID PROTEASE"/>
    <property type="match status" value="1"/>
</dbReference>
<keyword evidence="3 8" id="KW-0812">Transmembrane</keyword>
<keyword evidence="4" id="KW-0378">Hydrolase</keyword>
<reference evidence="11" key="2">
    <citation type="submission" date="2015-01" db="EMBL/GenBank/DDBJ databases">
        <title>Evolutionary Origins and Diversification of the Mycorrhizal Mutualists.</title>
        <authorList>
            <consortium name="DOE Joint Genome Institute"/>
            <consortium name="Mycorrhizal Genomics Consortium"/>
            <person name="Kohler A."/>
            <person name="Kuo A."/>
            <person name="Nagy L.G."/>
            <person name="Floudas D."/>
            <person name="Copeland A."/>
            <person name="Barry K.W."/>
            <person name="Cichocki N."/>
            <person name="Veneault-Fourrey C."/>
            <person name="LaButti K."/>
            <person name="Lindquist E.A."/>
            <person name="Lipzen A."/>
            <person name="Lundell T."/>
            <person name="Morin E."/>
            <person name="Murat C."/>
            <person name="Riley R."/>
            <person name="Ohm R."/>
            <person name="Sun H."/>
            <person name="Tunlid A."/>
            <person name="Henrissat B."/>
            <person name="Grigoriev I.V."/>
            <person name="Hibbett D.S."/>
            <person name="Martin F."/>
        </authorList>
    </citation>
    <scope>NUCLEOTIDE SEQUENCE [LARGE SCALE GENOMIC DNA]</scope>
    <source>
        <strain evidence="11">Zn</strain>
    </source>
</reference>
<gene>
    <name evidence="10" type="ORF">OIDMADRAFT_121762</name>
</gene>
<dbReference type="InterPro" id="IPR022764">
    <property type="entry name" value="Peptidase_S54_rhomboid_dom"/>
</dbReference>
<feature type="transmembrane region" description="Helical" evidence="8">
    <location>
        <begin position="305"/>
        <end position="323"/>
    </location>
</feature>
<keyword evidence="11" id="KW-1185">Reference proteome</keyword>
<evidence type="ECO:0000256" key="4">
    <source>
        <dbReference type="ARBA" id="ARBA00022801"/>
    </source>
</evidence>
<accession>A0A0C3HHI9</accession>
<proteinExistence type="inferred from homology"/>
<evidence type="ECO:0000259" key="9">
    <source>
        <dbReference type="Pfam" id="PF01694"/>
    </source>
</evidence>
<dbReference type="PANTHER" id="PTHR43731:SF14">
    <property type="entry name" value="PRESENILIN-ASSOCIATED RHOMBOID-LIKE PROTEIN, MITOCHONDRIAL"/>
    <property type="match status" value="1"/>
</dbReference>
<feature type="transmembrane region" description="Helical" evidence="8">
    <location>
        <begin position="449"/>
        <end position="467"/>
    </location>
</feature>
<evidence type="ECO:0000256" key="1">
    <source>
        <dbReference type="ARBA" id="ARBA00004141"/>
    </source>
</evidence>
<dbReference type="GO" id="GO:0016020">
    <property type="term" value="C:membrane"/>
    <property type="evidence" value="ECO:0007669"/>
    <property type="project" value="UniProtKB-SubCell"/>
</dbReference>
<feature type="transmembrane region" description="Helical" evidence="8">
    <location>
        <begin position="383"/>
        <end position="409"/>
    </location>
</feature>
<dbReference type="InterPro" id="IPR035952">
    <property type="entry name" value="Rhomboid-like_sf"/>
</dbReference>
<dbReference type="HOGENOM" id="CLU_026938_0_0_1"/>
<feature type="transmembrane region" description="Helical" evidence="8">
    <location>
        <begin position="343"/>
        <end position="362"/>
    </location>
</feature>
<feature type="transmembrane region" description="Helical" evidence="8">
    <location>
        <begin position="421"/>
        <end position="442"/>
    </location>
</feature>
<dbReference type="InParanoid" id="A0A0C3HHI9"/>
<sequence length="563" mass="63150">MNSLWPAASRISGIHPRTWLQTSGKFDSLAARLAYRAARPYSLYPVSYNWREADSQTGRQLGIKYNALNPTSRLDIGIRTYTSDRVTIVTEFEQLPKNYKDGQGLKFRAAPFTEKEALGVFGKGLDADSANRLLRVLHGRRVAGTLEDPGAPTNLSLYGARANEAALSWLREHVPVDEVQNYGLKAEKELQEMGDTLIDDGERMGLYKPNSQNIKPGQSIYGESAFDALRKRNQEREAAMLAAKKAKLKSQADDITQNTGTLEPMSASKRVELAKPPMNERLKYYIERAKVLPNTPPEMKWYERLWPSTLVVLGILGLCYIFPSVYIPPMNSQRMFPEIPPSAATVFGLLLANFTVFMLWRFPPAFRMLNKYFMTVPGYPRALSLVGNIFSHQSFSHLGVNMLVLYFVGTRLHDEVGRANFLSIYLASGVMGSFTSLTSYVLRSHFVTSSLGASGALAGIIAAYLWLNKDRPVGLFGYFLPNDSNFSIPSWVPLFLFIGVDVYSLAKKGKAPVTMDHWAHLGGYGTGMVAAEGLNYRREQRKKAEIERRKNMGIIDKIKERRL</sequence>
<reference evidence="10 11" key="1">
    <citation type="submission" date="2014-04" db="EMBL/GenBank/DDBJ databases">
        <authorList>
            <consortium name="DOE Joint Genome Institute"/>
            <person name="Kuo A."/>
            <person name="Martino E."/>
            <person name="Perotto S."/>
            <person name="Kohler A."/>
            <person name="Nagy L.G."/>
            <person name="Floudas D."/>
            <person name="Copeland A."/>
            <person name="Barry K.W."/>
            <person name="Cichocki N."/>
            <person name="Veneault-Fourrey C."/>
            <person name="LaButti K."/>
            <person name="Lindquist E.A."/>
            <person name="Lipzen A."/>
            <person name="Lundell T."/>
            <person name="Morin E."/>
            <person name="Murat C."/>
            <person name="Sun H."/>
            <person name="Tunlid A."/>
            <person name="Henrissat B."/>
            <person name="Grigoriev I.V."/>
            <person name="Hibbett D.S."/>
            <person name="Martin F."/>
            <person name="Nordberg H.P."/>
            <person name="Cantor M.N."/>
            <person name="Hua S.X."/>
        </authorList>
    </citation>
    <scope>NUCLEOTIDE SEQUENCE [LARGE SCALE GENOMIC DNA]</scope>
    <source>
        <strain evidence="10 11">Zn</strain>
    </source>
</reference>
<dbReference type="OrthoDB" id="10260614at2759"/>
<comment type="subcellular location">
    <subcellularLocation>
        <location evidence="1">Membrane</location>
        <topology evidence="1">Multi-pass membrane protein</topology>
    </subcellularLocation>
</comment>
<dbReference type="EMBL" id="KN832875">
    <property type="protein sequence ID" value="KIN01802.1"/>
    <property type="molecule type" value="Genomic_DNA"/>
</dbReference>
<evidence type="ECO:0000256" key="5">
    <source>
        <dbReference type="ARBA" id="ARBA00022989"/>
    </source>
</evidence>
<dbReference type="Gene3D" id="1.20.1540.10">
    <property type="entry name" value="Rhomboid-like"/>
    <property type="match status" value="1"/>
</dbReference>
<dbReference type="AlphaFoldDB" id="A0A0C3HHI9"/>
<dbReference type="GO" id="GO:0006465">
    <property type="term" value="P:signal peptide processing"/>
    <property type="evidence" value="ECO:0007669"/>
    <property type="project" value="TreeGrafter"/>
</dbReference>